<name>A0ABN6CXH8_9GAMM</name>
<dbReference type="SUPFAM" id="SSF56037">
    <property type="entry name" value="PheT/TilS domain"/>
    <property type="match status" value="1"/>
</dbReference>
<dbReference type="SUPFAM" id="SSF82829">
    <property type="entry name" value="MesJ substrate recognition domain-like"/>
    <property type="match status" value="1"/>
</dbReference>
<comment type="catalytic activity">
    <reaction evidence="7 8">
        <text>cytidine(34) in tRNA(Ile2) + L-lysine + ATP = lysidine(34) in tRNA(Ile2) + AMP + diphosphate + H(+)</text>
        <dbReference type="Rhea" id="RHEA:43744"/>
        <dbReference type="Rhea" id="RHEA-COMP:10625"/>
        <dbReference type="Rhea" id="RHEA-COMP:10670"/>
        <dbReference type="ChEBI" id="CHEBI:15378"/>
        <dbReference type="ChEBI" id="CHEBI:30616"/>
        <dbReference type="ChEBI" id="CHEBI:32551"/>
        <dbReference type="ChEBI" id="CHEBI:33019"/>
        <dbReference type="ChEBI" id="CHEBI:82748"/>
        <dbReference type="ChEBI" id="CHEBI:83665"/>
        <dbReference type="ChEBI" id="CHEBI:456215"/>
        <dbReference type="EC" id="6.3.4.19"/>
    </reaction>
</comment>
<evidence type="ECO:0000256" key="7">
    <source>
        <dbReference type="ARBA" id="ARBA00048539"/>
    </source>
</evidence>
<keyword evidence="5 8" id="KW-0547">Nucleotide-binding</keyword>
<evidence type="ECO:0000313" key="11">
    <source>
        <dbReference type="Proteomes" id="UP001054820"/>
    </source>
</evidence>
<keyword evidence="3 8" id="KW-0436">Ligase</keyword>
<dbReference type="InterPro" id="IPR012094">
    <property type="entry name" value="tRNA_Ile_lys_synt"/>
</dbReference>
<dbReference type="InterPro" id="IPR012796">
    <property type="entry name" value="Lysidine-tRNA-synth_C"/>
</dbReference>
<evidence type="ECO:0000256" key="2">
    <source>
        <dbReference type="ARBA" id="ARBA00022490"/>
    </source>
</evidence>
<evidence type="ECO:0000256" key="5">
    <source>
        <dbReference type="ARBA" id="ARBA00022741"/>
    </source>
</evidence>
<evidence type="ECO:0000259" key="9">
    <source>
        <dbReference type="SMART" id="SM00977"/>
    </source>
</evidence>
<protein>
    <recommendedName>
        <fullName evidence="8">tRNA(Ile)-lysidine synthase</fullName>
        <ecNumber evidence="8">6.3.4.19</ecNumber>
    </recommendedName>
    <alternativeName>
        <fullName evidence="8">tRNA(Ile)-2-lysyl-cytidine synthase</fullName>
    </alternativeName>
    <alternativeName>
        <fullName evidence="8">tRNA(Ile)-lysidine synthetase</fullName>
    </alternativeName>
</protein>
<proteinExistence type="inferred from homology"/>
<comment type="subcellular location">
    <subcellularLocation>
        <location evidence="1 8">Cytoplasm</location>
    </subcellularLocation>
</comment>
<evidence type="ECO:0000313" key="10">
    <source>
        <dbReference type="EMBL" id="BCN93419.1"/>
    </source>
</evidence>
<comment type="function">
    <text evidence="8">Ligates lysine onto the cytidine present at position 34 of the AUA codon-specific tRNA(Ile) that contains the anticodon CAU, in an ATP-dependent manner. Cytidine is converted to lysidine, thus changing the amino acid specificity of the tRNA from methionine to isoleucine.</text>
</comment>
<dbReference type="SMART" id="SM00977">
    <property type="entry name" value="TilS_C"/>
    <property type="match status" value="1"/>
</dbReference>
<dbReference type="SUPFAM" id="SSF52402">
    <property type="entry name" value="Adenine nucleotide alpha hydrolases-like"/>
    <property type="match status" value="1"/>
</dbReference>
<dbReference type="Proteomes" id="UP001054820">
    <property type="component" value="Chromosome"/>
</dbReference>
<dbReference type="NCBIfam" id="TIGR02433">
    <property type="entry name" value="lysidine_TilS_C"/>
    <property type="match status" value="1"/>
</dbReference>
<evidence type="ECO:0000256" key="1">
    <source>
        <dbReference type="ARBA" id="ARBA00004496"/>
    </source>
</evidence>
<dbReference type="RefSeq" id="WP_237260533.1">
    <property type="nucleotide sequence ID" value="NZ_AP024202.1"/>
</dbReference>
<dbReference type="Pfam" id="PF11734">
    <property type="entry name" value="TilS_C"/>
    <property type="match status" value="1"/>
</dbReference>
<feature type="domain" description="Lysidine-tRNA(Ile) synthetase C-terminal" evidence="9">
    <location>
        <begin position="392"/>
        <end position="453"/>
    </location>
</feature>
<keyword evidence="4 8" id="KW-0819">tRNA processing</keyword>
<dbReference type="PANTHER" id="PTHR43033">
    <property type="entry name" value="TRNA(ILE)-LYSIDINE SYNTHASE-RELATED"/>
    <property type="match status" value="1"/>
</dbReference>
<evidence type="ECO:0000256" key="3">
    <source>
        <dbReference type="ARBA" id="ARBA00022598"/>
    </source>
</evidence>
<dbReference type="EMBL" id="AP024202">
    <property type="protein sequence ID" value="BCN93419.1"/>
    <property type="molecule type" value="Genomic_DNA"/>
</dbReference>
<keyword evidence="6 8" id="KW-0067">ATP-binding</keyword>
<dbReference type="Gene3D" id="3.40.50.620">
    <property type="entry name" value="HUPs"/>
    <property type="match status" value="1"/>
</dbReference>
<sequence>MGDSFIFSNKNAPVQEAVQCFLSSINPDSQLYLAFSGGLDSSVLLHALAGQRQAKHGYVSLTAIYVNHGIQKDSLAWREHCREVCSSLQVEFISIDIELGSYSREGLESKARKLRYQAFESIIKKASKPDSYLLTGHHQRDQAETFLLNLFRGSGVNGLAAMPKVKMVQSGDVFKYQHIRPLLNIPYRCLQDYAEYYQLRHVVDESNAEIRFRRNYVRHKLLPEIESTWPIAQSTLASTAIHMQEASKLLDKLAGNSLKQLKFSSCFIELVDIEELEWVEQKNIIRFWLKRYWPGVVLNSAHYEWILDAFLNFTSSQNQNYGYQLSKGELRLYKTRLYYLANMPKPFEKECELASIGLEGVADVDSERQDVVEAYSELFVFKNSGLCSFSKVKLRSIKADDQVNRKQLKKFFQSNDIPVWEREFWPVIELADKTVFVLGCERCADGDAGGLKLESLQKDAVLDKTEQVGLSYWQRMKLMGIL</sequence>
<keyword evidence="11" id="KW-1185">Reference proteome</keyword>
<accession>A0ABN6CXH8</accession>
<dbReference type="Pfam" id="PF01171">
    <property type="entry name" value="ATP_bind_3"/>
    <property type="match status" value="1"/>
</dbReference>
<dbReference type="CDD" id="cd01992">
    <property type="entry name" value="TilS_N"/>
    <property type="match status" value="1"/>
</dbReference>
<dbReference type="EC" id="6.3.4.19" evidence="8"/>
<dbReference type="HAMAP" id="MF_01161">
    <property type="entry name" value="tRNA_Ile_lys_synt"/>
    <property type="match status" value="1"/>
</dbReference>
<evidence type="ECO:0000256" key="6">
    <source>
        <dbReference type="ARBA" id="ARBA00022840"/>
    </source>
</evidence>
<dbReference type="InterPro" id="IPR012795">
    <property type="entry name" value="tRNA_Ile_lys_synt_N"/>
</dbReference>
<evidence type="ECO:0000256" key="8">
    <source>
        <dbReference type="HAMAP-Rule" id="MF_01161"/>
    </source>
</evidence>
<evidence type="ECO:0000256" key="4">
    <source>
        <dbReference type="ARBA" id="ARBA00022694"/>
    </source>
</evidence>
<dbReference type="PANTHER" id="PTHR43033:SF1">
    <property type="entry name" value="TRNA(ILE)-LYSIDINE SYNTHASE-RELATED"/>
    <property type="match status" value="1"/>
</dbReference>
<reference evidence="10" key="1">
    <citation type="journal article" date="2022" name="Arch. Microbiol.">
        <title>Thiomicrorhabdus immobilis sp. nov., a mesophilic sulfur-oxidizing bacterium isolated from sediment of a brackish lake in northern Japan.</title>
        <authorList>
            <person name="Kojima H."/>
            <person name="Mochizuki J."/>
            <person name="Kanda M."/>
            <person name="Watanabe T."/>
            <person name="Fukui M."/>
        </authorList>
    </citation>
    <scope>NUCLEOTIDE SEQUENCE</scope>
    <source>
        <strain evidence="10">Am19</strain>
    </source>
</reference>
<feature type="binding site" evidence="8">
    <location>
        <begin position="36"/>
        <end position="41"/>
    </location>
    <ligand>
        <name>ATP</name>
        <dbReference type="ChEBI" id="CHEBI:30616"/>
    </ligand>
</feature>
<organism evidence="10 11">
    <name type="scientific">Thiomicrorhabdus immobilis</name>
    <dbReference type="NCBI Taxonomy" id="2791037"/>
    <lineage>
        <taxon>Bacteria</taxon>
        <taxon>Pseudomonadati</taxon>
        <taxon>Pseudomonadota</taxon>
        <taxon>Gammaproteobacteria</taxon>
        <taxon>Thiotrichales</taxon>
        <taxon>Piscirickettsiaceae</taxon>
        <taxon>Thiomicrorhabdus</taxon>
    </lineage>
</organism>
<gene>
    <name evidence="8 10" type="primary">tilS</name>
    <name evidence="10" type="ORF">THMIRHAM_12040</name>
</gene>
<keyword evidence="2 8" id="KW-0963">Cytoplasm</keyword>
<comment type="domain">
    <text evidence="8">The N-terminal region contains the highly conserved SGGXDS motif, predicted to be a P-loop motif involved in ATP binding.</text>
</comment>
<comment type="similarity">
    <text evidence="8">Belongs to the tRNA(Ile)-lysidine synthase family.</text>
</comment>
<dbReference type="InterPro" id="IPR014729">
    <property type="entry name" value="Rossmann-like_a/b/a_fold"/>
</dbReference>
<dbReference type="NCBIfam" id="TIGR02432">
    <property type="entry name" value="lysidine_TilS_N"/>
    <property type="match status" value="1"/>
</dbReference>
<dbReference type="InterPro" id="IPR011063">
    <property type="entry name" value="TilS/TtcA_N"/>
</dbReference>